<evidence type="ECO:0000256" key="2">
    <source>
        <dbReference type="SAM" id="Phobius"/>
    </source>
</evidence>
<accession>A0A2G0CDL8</accession>
<evidence type="ECO:0000313" key="3">
    <source>
        <dbReference type="EMBL" id="PHK98062.1"/>
    </source>
</evidence>
<dbReference type="EMBL" id="PDLO01000005">
    <property type="protein sequence ID" value="PHK98062.1"/>
    <property type="molecule type" value="Genomic_DNA"/>
</dbReference>
<protein>
    <submittedName>
        <fullName evidence="3">Uncharacterized protein</fullName>
    </submittedName>
</protein>
<name>A0A2G0CDL8_9BACT</name>
<keyword evidence="2" id="KW-0812">Transmembrane</keyword>
<reference evidence="3 4" key="1">
    <citation type="submission" date="2017-10" db="EMBL/GenBank/DDBJ databases">
        <title>The draft genome sequence of Lewinella marina KCTC 32374.</title>
        <authorList>
            <person name="Wang K."/>
        </authorList>
    </citation>
    <scope>NUCLEOTIDE SEQUENCE [LARGE SCALE GENOMIC DNA]</scope>
    <source>
        <strain evidence="3 4">MKG-38</strain>
    </source>
</reference>
<evidence type="ECO:0000313" key="4">
    <source>
        <dbReference type="Proteomes" id="UP000226437"/>
    </source>
</evidence>
<dbReference type="RefSeq" id="WP_099106960.1">
    <property type="nucleotide sequence ID" value="NZ_JAATJF010000002.1"/>
</dbReference>
<gene>
    <name evidence="3" type="ORF">CGL56_12790</name>
</gene>
<dbReference type="Proteomes" id="UP000226437">
    <property type="component" value="Unassembled WGS sequence"/>
</dbReference>
<feature type="transmembrane region" description="Helical" evidence="2">
    <location>
        <begin position="67"/>
        <end position="85"/>
    </location>
</feature>
<feature type="region of interest" description="Disordered" evidence="1">
    <location>
        <begin position="1"/>
        <end position="37"/>
    </location>
</feature>
<feature type="compositionally biased region" description="Polar residues" evidence="1">
    <location>
        <begin position="1"/>
        <end position="11"/>
    </location>
</feature>
<dbReference type="AlphaFoldDB" id="A0A2G0CDL8"/>
<organism evidence="3 4">
    <name type="scientific">Neolewinella marina</name>
    <dbReference type="NCBI Taxonomy" id="438751"/>
    <lineage>
        <taxon>Bacteria</taxon>
        <taxon>Pseudomonadati</taxon>
        <taxon>Bacteroidota</taxon>
        <taxon>Saprospiria</taxon>
        <taxon>Saprospirales</taxon>
        <taxon>Lewinellaceae</taxon>
        <taxon>Neolewinella</taxon>
    </lineage>
</organism>
<sequence length="89" mass="9973">MSAHNTKTPNDSGLDRTDPGNVGNPDRKGLPAPPEEPDRLRDIIVVIVTYPLTPNEKTNKLAEKKPWLEFISLLLKVLLALYALWEAVR</sequence>
<proteinExistence type="predicted"/>
<keyword evidence="4" id="KW-1185">Reference proteome</keyword>
<comment type="caution">
    <text evidence="3">The sequence shown here is derived from an EMBL/GenBank/DDBJ whole genome shotgun (WGS) entry which is preliminary data.</text>
</comment>
<dbReference type="OrthoDB" id="1496094at2"/>
<keyword evidence="2" id="KW-1133">Transmembrane helix</keyword>
<evidence type="ECO:0000256" key="1">
    <source>
        <dbReference type="SAM" id="MobiDB-lite"/>
    </source>
</evidence>
<keyword evidence="2" id="KW-0472">Membrane</keyword>